<accession>I4YE79</accession>
<keyword evidence="8" id="KW-0732">Signal</keyword>
<comment type="subcellular location">
    <subcellularLocation>
        <location evidence="2">Secreted</location>
    </subcellularLocation>
</comment>
<sequence length="541" mass="62079">MEIALKSFDERRRELINKEKEHRLDSNEQRILFTIGGKYAIAAATINDIRTREWDTIWSASQSREVGAPFLTSKDIIKSSKLYEIIQRMPKGGLLHAHTDATLPLNDVFDIVHKYGANIEICSTHPLTAENLDNGHAKLQFRPTKVPITEASTEIAASMLTNDYKPGMWCNYHQISTLFKDSKLDDYIHAQMLISAKECYVTHNTMGKIWSKFSNCFSVLAGLLSYEPIWEEYAKRLVLNCVDDGVGYLETRLLMITEFFYDIECNLRLTRRDTVLILLRGIEAAKRTLQEQGKVEQFYGLKVIYCTLRFLKPEEIWSSMMICLDLYKEFPELIKGFDLVGHEDSSEAYTLKAYLPILLRFQELQLEEFGDIKVPFVFHAGETLGDGSPVDENLYDALLLGTRRIGHGYSLYKHPELMKMCKERGVLVESCPISNEVLRLTGGIGNHPVAALINHGVPVSLSSDDPAIFQNPILSYDFYTLLNHSTKTNLATLKVLARNSLTYSLMENPMKERVMRKWEQHWDEYLDWIVNIMGSKKELYN</sequence>
<dbReference type="GO" id="GO:0005615">
    <property type="term" value="C:extracellular space"/>
    <property type="evidence" value="ECO:0007669"/>
    <property type="project" value="InterPro"/>
</dbReference>
<dbReference type="EMBL" id="JH668228">
    <property type="protein sequence ID" value="EIM22271.1"/>
    <property type="molecule type" value="Genomic_DNA"/>
</dbReference>
<dbReference type="OrthoDB" id="7202371at2759"/>
<dbReference type="EC" id="3.5.4.4" evidence="4"/>
<evidence type="ECO:0000256" key="5">
    <source>
        <dbReference type="ARBA" id="ARBA00018099"/>
    </source>
</evidence>
<dbReference type="NCBIfam" id="TIGR01431">
    <property type="entry name" value="adm_rel"/>
    <property type="match status" value="1"/>
</dbReference>
<evidence type="ECO:0000313" key="13">
    <source>
        <dbReference type="EMBL" id="EIM22271.1"/>
    </source>
</evidence>
<dbReference type="SUPFAM" id="SSF51556">
    <property type="entry name" value="Metallo-dependent hydrolases"/>
    <property type="match status" value="1"/>
</dbReference>
<keyword evidence="6" id="KW-0964">Secreted</keyword>
<evidence type="ECO:0000256" key="8">
    <source>
        <dbReference type="ARBA" id="ARBA00022729"/>
    </source>
</evidence>
<dbReference type="OMA" id="SMKQCIE"/>
<evidence type="ECO:0000256" key="1">
    <source>
        <dbReference type="ARBA" id="ARBA00001947"/>
    </source>
</evidence>
<dbReference type="RefSeq" id="XP_006957534.1">
    <property type="nucleotide sequence ID" value="XM_006957472.1"/>
</dbReference>
<evidence type="ECO:0000256" key="9">
    <source>
        <dbReference type="ARBA" id="ARBA00022801"/>
    </source>
</evidence>
<dbReference type="InParanoid" id="I4YE79"/>
<dbReference type="STRING" id="671144.I4YE79"/>
<dbReference type="GO" id="GO:0004000">
    <property type="term" value="F:adenosine deaminase activity"/>
    <property type="evidence" value="ECO:0007669"/>
    <property type="project" value="InterPro"/>
</dbReference>
<dbReference type="Pfam" id="PF00962">
    <property type="entry name" value="A_deaminase"/>
    <property type="match status" value="1"/>
</dbReference>
<feature type="domain" description="Adenosine deaminase" evidence="12">
    <location>
        <begin position="205"/>
        <end position="516"/>
    </location>
</feature>
<evidence type="ECO:0000313" key="14">
    <source>
        <dbReference type="Proteomes" id="UP000005242"/>
    </source>
</evidence>
<evidence type="ECO:0000259" key="12">
    <source>
        <dbReference type="Pfam" id="PF00962"/>
    </source>
</evidence>
<reference evidence="13 14" key="1">
    <citation type="journal article" date="2012" name="Fungal Genet. Biol.">
        <title>The genome of the xerotolerant mold Wallemia sebi reveals adaptations to osmotic stress and suggests cryptic sexual reproduction.</title>
        <authorList>
            <person name="Padamsee M."/>
            <person name="Kumar T.K.A."/>
            <person name="Riley R."/>
            <person name="Binder M."/>
            <person name="Boyd A."/>
            <person name="Calvo A.M."/>
            <person name="Furukawa K."/>
            <person name="Hesse C."/>
            <person name="Hohmann S."/>
            <person name="James T.Y."/>
            <person name="LaButti K."/>
            <person name="Lapidus A."/>
            <person name="Lindquist E."/>
            <person name="Lucas S."/>
            <person name="Miller K."/>
            <person name="Shantappa S."/>
            <person name="Grigoriev I.V."/>
            <person name="Hibbett D.S."/>
            <person name="McLaughlin D.J."/>
            <person name="Spatafora J.W."/>
            <person name="Aime M.C."/>
        </authorList>
    </citation>
    <scope>NUCLEOTIDE SEQUENCE [LARGE SCALE GENOMIC DNA]</scope>
    <source>
        <strain evidence="14">ATCC MYA-4683 / CBS 633.66</strain>
    </source>
</reference>
<dbReference type="GeneID" id="18473667"/>
<dbReference type="GO" id="GO:0009168">
    <property type="term" value="P:purine ribonucleoside monophosphate biosynthetic process"/>
    <property type="evidence" value="ECO:0007669"/>
    <property type="project" value="InterPro"/>
</dbReference>
<keyword evidence="7" id="KW-0479">Metal-binding</keyword>
<dbReference type="GO" id="GO:0046103">
    <property type="term" value="P:inosine biosynthetic process"/>
    <property type="evidence" value="ECO:0007669"/>
    <property type="project" value="TreeGrafter"/>
</dbReference>
<dbReference type="HOGENOM" id="CLU_022829_2_0_1"/>
<name>I4YE79_WALMC</name>
<dbReference type="GO" id="GO:0046872">
    <property type="term" value="F:metal ion binding"/>
    <property type="evidence" value="ECO:0007669"/>
    <property type="project" value="UniProtKB-KW"/>
</dbReference>
<gene>
    <name evidence="13" type="ORF">WALSEDRAFT_59987</name>
</gene>
<evidence type="ECO:0000256" key="3">
    <source>
        <dbReference type="ARBA" id="ARBA00006083"/>
    </source>
</evidence>
<dbReference type="KEGG" id="wse:WALSEDRAFT_59987"/>
<comment type="cofactor">
    <cofactor evidence="1">
        <name>Zn(2+)</name>
        <dbReference type="ChEBI" id="CHEBI:29105"/>
    </cofactor>
</comment>
<proteinExistence type="inferred from homology"/>
<dbReference type="PANTHER" id="PTHR11409">
    <property type="entry name" value="ADENOSINE DEAMINASE"/>
    <property type="match status" value="1"/>
</dbReference>
<organism evidence="13 14">
    <name type="scientific">Wallemia mellicola (strain ATCC MYA-4683 / CBS 633.66)</name>
    <name type="common">Wallemia sebi (CBS 633.66)</name>
    <dbReference type="NCBI Taxonomy" id="671144"/>
    <lineage>
        <taxon>Eukaryota</taxon>
        <taxon>Fungi</taxon>
        <taxon>Dikarya</taxon>
        <taxon>Basidiomycota</taxon>
        <taxon>Wallemiomycotina</taxon>
        <taxon>Wallemiomycetes</taxon>
        <taxon>Wallemiales</taxon>
        <taxon>Wallemiaceae</taxon>
        <taxon>Wallemia</taxon>
    </lineage>
</organism>
<dbReference type="GO" id="GO:0006154">
    <property type="term" value="P:adenosine catabolic process"/>
    <property type="evidence" value="ECO:0007669"/>
    <property type="project" value="InterPro"/>
</dbReference>
<dbReference type="Proteomes" id="UP000005242">
    <property type="component" value="Unassembled WGS sequence"/>
</dbReference>
<evidence type="ECO:0000256" key="2">
    <source>
        <dbReference type="ARBA" id="ARBA00004613"/>
    </source>
</evidence>
<keyword evidence="9 13" id="KW-0378">Hydrolase</keyword>
<dbReference type="InterPro" id="IPR006330">
    <property type="entry name" value="Ado/ade_deaminase"/>
</dbReference>
<protein>
    <recommendedName>
        <fullName evidence="5">Adenosine deaminase</fullName>
        <ecNumber evidence="4">3.5.4.4</ecNumber>
    </recommendedName>
</protein>
<evidence type="ECO:0000256" key="6">
    <source>
        <dbReference type="ARBA" id="ARBA00022525"/>
    </source>
</evidence>
<evidence type="ECO:0000256" key="7">
    <source>
        <dbReference type="ARBA" id="ARBA00022723"/>
    </source>
</evidence>
<dbReference type="InterPro" id="IPR006650">
    <property type="entry name" value="A/AMP_deam_AS"/>
</dbReference>
<dbReference type="InterPro" id="IPR032466">
    <property type="entry name" value="Metal_Hydrolase"/>
</dbReference>
<comment type="catalytic activity">
    <reaction evidence="11">
        <text>adenosine + H2O + H(+) = inosine + NH4(+)</text>
        <dbReference type="Rhea" id="RHEA:24408"/>
        <dbReference type="ChEBI" id="CHEBI:15377"/>
        <dbReference type="ChEBI" id="CHEBI:15378"/>
        <dbReference type="ChEBI" id="CHEBI:16335"/>
        <dbReference type="ChEBI" id="CHEBI:17596"/>
        <dbReference type="ChEBI" id="CHEBI:28938"/>
        <dbReference type="EC" id="3.5.4.4"/>
    </reaction>
</comment>
<comment type="similarity">
    <text evidence="3">Belongs to the metallo-dependent hydrolases superfamily. Adenosine and AMP deaminases family. ADGF subfamily.</text>
</comment>
<keyword evidence="10" id="KW-0862">Zinc</keyword>
<dbReference type="PANTHER" id="PTHR11409:SF39">
    <property type="entry name" value="ADENOSINE DEAMINASE 2"/>
    <property type="match status" value="1"/>
</dbReference>
<dbReference type="InterPro" id="IPR001365">
    <property type="entry name" value="A_deaminase_dom"/>
</dbReference>
<keyword evidence="14" id="KW-1185">Reference proteome</keyword>
<dbReference type="InterPro" id="IPR006331">
    <property type="entry name" value="ADGF"/>
</dbReference>
<dbReference type="FunFam" id="3.20.20.140:FF:000017">
    <property type="entry name" value="Adenosine deaminase 2"/>
    <property type="match status" value="1"/>
</dbReference>
<dbReference type="Gene3D" id="3.20.20.140">
    <property type="entry name" value="Metal-dependent hydrolases"/>
    <property type="match status" value="1"/>
</dbReference>
<dbReference type="AlphaFoldDB" id="I4YE79"/>
<dbReference type="eggNOG" id="KOG1097">
    <property type="taxonomic scope" value="Eukaryota"/>
</dbReference>
<dbReference type="PROSITE" id="PS00485">
    <property type="entry name" value="A_DEAMINASE"/>
    <property type="match status" value="1"/>
</dbReference>
<evidence type="ECO:0000256" key="11">
    <source>
        <dbReference type="ARBA" id="ARBA00047764"/>
    </source>
</evidence>
<evidence type="ECO:0000256" key="4">
    <source>
        <dbReference type="ARBA" id="ARBA00012784"/>
    </source>
</evidence>
<evidence type="ECO:0000256" key="10">
    <source>
        <dbReference type="ARBA" id="ARBA00022833"/>
    </source>
</evidence>